<keyword evidence="6" id="KW-0106">Calcium</keyword>
<dbReference type="EMBL" id="JBHSPH010000007">
    <property type="protein sequence ID" value="MFC5863890.1"/>
    <property type="molecule type" value="Genomic_DNA"/>
</dbReference>
<dbReference type="InterPro" id="IPR023828">
    <property type="entry name" value="Peptidase_S8_Ser-AS"/>
</dbReference>
<dbReference type="RefSeq" id="WP_263342240.1">
    <property type="nucleotide sequence ID" value="NZ_JAGSYH010000010.1"/>
</dbReference>
<keyword evidence="11" id="KW-1185">Reference proteome</keyword>
<evidence type="ECO:0000256" key="5">
    <source>
        <dbReference type="ARBA" id="ARBA00022825"/>
    </source>
</evidence>
<keyword evidence="8" id="KW-0472">Membrane</keyword>
<evidence type="ECO:0000256" key="1">
    <source>
        <dbReference type="ARBA" id="ARBA00001913"/>
    </source>
</evidence>
<evidence type="ECO:0000313" key="10">
    <source>
        <dbReference type="EMBL" id="MFC5863890.1"/>
    </source>
</evidence>
<keyword evidence="5" id="KW-0720">Serine protease</keyword>
<dbReference type="SMART" id="SM00944">
    <property type="entry name" value="Pro-kuma_activ"/>
    <property type="match status" value="1"/>
</dbReference>
<dbReference type="InterPro" id="IPR015366">
    <property type="entry name" value="S53_propep"/>
</dbReference>
<evidence type="ECO:0000256" key="2">
    <source>
        <dbReference type="ARBA" id="ARBA00022670"/>
    </source>
</evidence>
<dbReference type="SUPFAM" id="SSF54897">
    <property type="entry name" value="Protease propeptides/inhibitors"/>
    <property type="match status" value="1"/>
</dbReference>
<sequence length="1219" mass="124831">MSAHKAALRPAERWLRCLVKTILLSGGLISGLTLMAQSNRPALITRTVDDAQTVTLRGNVHPLATRAADRGEAPASLAEDRMVLVLKRSAQQELGLEAMLQSLQDKNSPNFHKWLTPAQYGAQWGASDADISAITAWLQSYGFSVAGPNAARDAIEFSGNVGQVEQAFHTQIHLYEVNGVMHHANATDPQIPAALAPAIAGIASMNDFVPKPQIRRANKASYNPRTHRAQPSLTGSWPNEIGANYQVLLVGPADAATIYNSPNPALNSGATGSAYTGTGSKIGVLGDSNIQGSGSSGYPQNLNYRQLFGLSAVGPTVVVDGTDPGETNSADTTEAYLDTEIAGGIAPGASVYLYIAKTTFSSSGVLLAAERALNDNIVDILSMSFSTCEAALGTGGNEFIQELWKQAAAQGISVVVATGDSGSAGCDDPTVDAPADYGLQVNGLASTPYNVAVGGTDFAVLAEPNGTGQDLLNYVSADSNPTTLLSALGYIPESPWNDSIQNSPPGAYSTNIPYLDGIGNPNIASGGGGKSNCAVGSWNGTFPACTSGYAKPSWQAGTGVPADQVRDVPDVSFFSGDGFNYAAWGICTDQDADVNGNALTDCTKDNNGNFNITIIGGTSTAAPTMAGVLAMLHQATGQRQGQVDYALYNLAKTTPSVFHDVTSGNNSVPCTSGTPDCSLNTQGNYFMAGYDAGVGYDLATGFGSLNISNLIKSWTVAGLSTTTTNLTVTPTTVQHGLPITASATVTSQNDYPTGNVMVLADMGSTSTTIGTYALNATGSTGTIDVPLLAGGIYNFIANYGGSAVNTMSSSSPVAVNITPEPSTTALTVSETDPANGSAYTQSSPVPYGYPISITAQPYGNHSTVVNGQIVPDGTATGTVRLTAGSLNLGTDTLGSDGKVTLSGEFLTPGSYTISAVYSGDASFEPSSATKSLVVAKNNTQLTLKANQTSYQNKPFDFTITLATTSAGAAPTGTVELMSGSTVLVSGTLTGKAGSGSVLASGSVTFNSVNIPDTQEAITARYSGDTNYAASTSNTVDVTGAPPFTISNLNVTLTSEHSTSGGTLTVTSTGAYAGTVDITCQLISAAAQTSSPPLCGMLPASVTVTAGGTATTTILFFGKGSKLPNGVTLGKMESAPGPGKWLAGGGAVLAFCVLFGIPARKRRWKAMIVSCLLLVAIGGFTACVSTPKFITAGTYTFRVTGVDSKNANLTTTATVNVKVL</sequence>
<feature type="transmembrane region" description="Helical" evidence="8">
    <location>
        <begin position="1140"/>
        <end position="1158"/>
    </location>
</feature>
<comment type="caution">
    <text evidence="10">The sequence shown here is derived from an EMBL/GenBank/DDBJ whole genome shotgun (WGS) entry which is preliminary data.</text>
</comment>
<reference evidence="11" key="1">
    <citation type="journal article" date="2019" name="Int. J. Syst. Evol. Microbiol.">
        <title>The Global Catalogue of Microorganisms (GCM) 10K type strain sequencing project: providing services to taxonomists for standard genome sequencing and annotation.</title>
        <authorList>
            <consortium name="The Broad Institute Genomics Platform"/>
            <consortium name="The Broad Institute Genome Sequencing Center for Infectious Disease"/>
            <person name="Wu L."/>
            <person name="Ma J."/>
        </authorList>
    </citation>
    <scope>NUCLEOTIDE SEQUENCE [LARGE SCALE GENOMIC DNA]</scope>
    <source>
        <strain evidence="11">JCM 4087</strain>
    </source>
</reference>
<dbReference type="InterPro" id="IPR036852">
    <property type="entry name" value="Peptidase_S8/S53_dom_sf"/>
</dbReference>
<keyword evidence="2" id="KW-0645">Protease</keyword>
<dbReference type="Gene3D" id="2.60.40.10">
    <property type="entry name" value="Immunoglobulins"/>
    <property type="match status" value="3"/>
</dbReference>
<dbReference type="InterPro" id="IPR032109">
    <property type="entry name" value="Big_3_5"/>
</dbReference>
<keyword evidence="7" id="KW-0865">Zymogen</keyword>
<dbReference type="CDD" id="cd04056">
    <property type="entry name" value="Peptidases_S53"/>
    <property type="match status" value="1"/>
</dbReference>
<keyword evidence="3" id="KW-0479">Metal-binding</keyword>
<keyword evidence="8" id="KW-0812">Transmembrane</keyword>
<evidence type="ECO:0000259" key="9">
    <source>
        <dbReference type="PROSITE" id="PS51695"/>
    </source>
</evidence>
<dbReference type="PANTHER" id="PTHR14218:SF15">
    <property type="entry name" value="TRIPEPTIDYL-PEPTIDASE 1"/>
    <property type="match status" value="1"/>
</dbReference>
<dbReference type="InterPro" id="IPR050819">
    <property type="entry name" value="Tripeptidyl-peptidase_I"/>
</dbReference>
<dbReference type="PANTHER" id="PTHR14218">
    <property type="entry name" value="PROTEASE S8 TRIPEPTIDYL PEPTIDASE I CLN2"/>
    <property type="match status" value="1"/>
</dbReference>
<organism evidence="10 11">
    <name type="scientific">Acidicapsa dinghuensis</name>
    <dbReference type="NCBI Taxonomy" id="2218256"/>
    <lineage>
        <taxon>Bacteria</taxon>
        <taxon>Pseudomonadati</taxon>
        <taxon>Acidobacteriota</taxon>
        <taxon>Terriglobia</taxon>
        <taxon>Terriglobales</taxon>
        <taxon>Acidobacteriaceae</taxon>
        <taxon>Acidicapsa</taxon>
    </lineage>
</organism>
<comment type="cofactor">
    <cofactor evidence="1">
        <name>Ca(2+)</name>
        <dbReference type="ChEBI" id="CHEBI:29108"/>
    </cofactor>
</comment>
<feature type="transmembrane region" description="Helical" evidence="8">
    <location>
        <begin position="1165"/>
        <end position="1189"/>
    </location>
</feature>
<accession>A0ABW1EKU8</accession>
<evidence type="ECO:0000313" key="11">
    <source>
        <dbReference type="Proteomes" id="UP001596091"/>
    </source>
</evidence>
<evidence type="ECO:0000256" key="6">
    <source>
        <dbReference type="ARBA" id="ARBA00022837"/>
    </source>
</evidence>
<dbReference type="CDD" id="cd11377">
    <property type="entry name" value="Pro-peptidase_S53"/>
    <property type="match status" value="1"/>
</dbReference>
<dbReference type="Gene3D" id="3.40.50.200">
    <property type="entry name" value="Peptidase S8/S53 domain"/>
    <property type="match status" value="1"/>
</dbReference>
<dbReference type="InterPro" id="IPR030400">
    <property type="entry name" value="Sedolisin_dom"/>
</dbReference>
<protein>
    <submittedName>
        <fullName evidence="10">Ig-like domain repeat protein</fullName>
    </submittedName>
</protein>
<evidence type="ECO:0000256" key="7">
    <source>
        <dbReference type="ARBA" id="ARBA00023145"/>
    </source>
</evidence>
<dbReference type="InterPro" id="IPR013783">
    <property type="entry name" value="Ig-like_fold"/>
</dbReference>
<feature type="domain" description="Peptidase S53" evidence="9">
    <location>
        <begin position="249"/>
        <end position="717"/>
    </location>
</feature>
<dbReference type="Pfam" id="PF16640">
    <property type="entry name" value="Big_3_5"/>
    <property type="match status" value="3"/>
</dbReference>
<name>A0ABW1EKU8_9BACT</name>
<dbReference type="SUPFAM" id="SSF52743">
    <property type="entry name" value="Subtilisin-like"/>
    <property type="match status" value="1"/>
</dbReference>
<evidence type="ECO:0000256" key="3">
    <source>
        <dbReference type="ARBA" id="ARBA00022723"/>
    </source>
</evidence>
<keyword evidence="8" id="KW-1133">Transmembrane helix</keyword>
<keyword evidence="4" id="KW-0378">Hydrolase</keyword>
<dbReference type="Pfam" id="PF09286">
    <property type="entry name" value="Pro-kuma_activ"/>
    <property type="match status" value="1"/>
</dbReference>
<evidence type="ECO:0000256" key="8">
    <source>
        <dbReference type="SAM" id="Phobius"/>
    </source>
</evidence>
<dbReference type="PROSITE" id="PS00138">
    <property type="entry name" value="SUBTILASE_SER"/>
    <property type="match status" value="1"/>
</dbReference>
<proteinExistence type="predicted"/>
<dbReference type="Proteomes" id="UP001596091">
    <property type="component" value="Unassembled WGS sequence"/>
</dbReference>
<gene>
    <name evidence="10" type="ORF">ACFPT7_16395</name>
</gene>
<evidence type="ECO:0000256" key="4">
    <source>
        <dbReference type="ARBA" id="ARBA00022801"/>
    </source>
</evidence>
<dbReference type="PROSITE" id="PS51695">
    <property type="entry name" value="SEDOLISIN"/>
    <property type="match status" value="1"/>
</dbReference>